<evidence type="ECO:0000256" key="1">
    <source>
        <dbReference type="SAM" id="MobiDB-lite"/>
    </source>
</evidence>
<feature type="compositionally biased region" description="Low complexity" evidence="1">
    <location>
        <begin position="501"/>
        <end position="515"/>
    </location>
</feature>
<sequence length="780" mass="88655">DKEDKTASKDEWIKQYLDNKNNSDLENNFFESDEYKQMLIRNGCDKDPHWLSRPLSIEDSVAKHNYVEAFVTIPDKHMFSDVVQMALDTFHIWRKWKNGKEWQERSIKNDLRIFSHPHTLSTYPPGAVQDLGGLDILKGEMIAISQVLSLPGVFKTPMFISYRDMVTCVFVYSFPNGEFLIGSCSIDHPQESSNQHSNSSNSNNNNNNNNTRVRAWIYNAIWHLAPLPNDSSKCHIAYYVHMTLGGSLPNWLVNQAAVDIPTTVTKLLHFIQQHATTRLYLPSLCYVAPFYLEMMGLRIPYNLFFFSFPSVLFSPLKKKKKNTYTFWIKPLVLFCYPKKKKKLRQVLEDTDSNTKTNTSNHGGSDECKENGNKDGKTPVAINSNNSNSSISLNQNDSYHPNTTTKEIQSLSILKVTRDGRALCILFSVDTAKKTKQNILDLVKWTDIVCSVTEPKEKSNCKKVRNSPIQKSLSGGNSMEANESKGEAHTTESEEKMGITRSSNDSHLPSSSSSSLSSSSLSSSLLLLASQSQLHPSDNWNGGHTNDAKTRAVSLLSLKEKASYLTVANVAISDLLRLTEPNSKKYWIRSDSESQSKDLFVYRFFHNQNDYNHYMGKALLKFQPKDIFHTLIEPFFRFIYDRMIQSIEILDKLDENTYIARFIYTSNQCYMKVSRQSIVVIKHKEIIPDEHYALAGVSVQHPAFPLSQDSSLPHMDVLASGWVIEKHPQMPLHSIVSYITNTCVGGKVPSNVAKIIAKKQTLAVLYVEKAMKEMKEKRDSK</sequence>
<dbReference type="InterPro" id="IPR023393">
    <property type="entry name" value="START-like_dom_sf"/>
</dbReference>
<feature type="domain" description="START" evidence="2">
    <location>
        <begin position="556"/>
        <end position="755"/>
    </location>
</feature>
<feature type="non-terminal residue" evidence="3">
    <location>
        <position position="1"/>
    </location>
</feature>
<evidence type="ECO:0000259" key="2">
    <source>
        <dbReference type="PROSITE" id="PS50848"/>
    </source>
</evidence>
<gene>
    <name evidence="3" type="ORF">RFI_27158</name>
</gene>
<dbReference type="InterPro" id="IPR051213">
    <property type="entry name" value="START_lipid_transfer"/>
</dbReference>
<comment type="caution">
    <text evidence="3">The sequence shown here is derived from an EMBL/GenBank/DDBJ whole genome shotgun (WGS) entry which is preliminary data.</text>
</comment>
<name>X6M9R5_RETFI</name>
<reference evidence="3 4" key="1">
    <citation type="journal article" date="2013" name="Curr. Biol.">
        <title>The Genome of the Foraminiferan Reticulomyxa filosa.</title>
        <authorList>
            <person name="Glockner G."/>
            <person name="Hulsmann N."/>
            <person name="Schleicher M."/>
            <person name="Noegel A.A."/>
            <person name="Eichinger L."/>
            <person name="Gallinger C."/>
            <person name="Pawlowski J."/>
            <person name="Sierra R."/>
            <person name="Euteneuer U."/>
            <person name="Pillet L."/>
            <person name="Moustafa A."/>
            <person name="Platzer M."/>
            <person name="Groth M."/>
            <person name="Szafranski K."/>
            <person name="Schliwa M."/>
        </authorList>
    </citation>
    <scope>NUCLEOTIDE SEQUENCE [LARGE SCALE GENOMIC DNA]</scope>
</reference>
<dbReference type="GO" id="GO:0008289">
    <property type="term" value="F:lipid binding"/>
    <property type="evidence" value="ECO:0007669"/>
    <property type="project" value="InterPro"/>
</dbReference>
<dbReference type="PROSITE" id="PS50848">
    <property type="entry name" value="START"/>
    <property type="match status" value="2"/>
</dbReference>
<organism evidence="3 4">
    <name type="scientific">Reticulomyxa filosa</name>
    <dbReference type="NCBI Taxonomy" id="46433"/>
    <lineage>
        <taxon>Eukaryota</taxon>
        <taxon>Sar</taxon>
        <taxon>Rhizaria</taxon>
        <taxon>Retaria</taxon>
        <taxon>Foraminifera</taxon>
        <taxon>Monothalamids</taxon>
        <taxon>Reticulomyxidae</taxon>
        <taxon>Reticulomyxa</taxon>
    </lineage>
</organism>
<feature type="domain" description="START" evidence="2">
    <location>
        <begin position="46"/>
        <end position="256"/>
    </location>
</feature>
<dbReference type="PANTHER" id="PTHR19308:SF14">
    <property type="entry name" value="START DOMAIN-CONTAINING PROTEIN"/>
    <property type="match status" value="1"/>
</dbReference>
<dbReference type="Gene3D" id="3.30.530.20">
    <property type="match status" value="2"/>
</dbReference>
<dbReference type="GO" id="GO:0005737">
    <property type="term" value="C:cytoplasm"/>
    <property type="evidence" value="ECO:0007669"/>
    <property type="project" value="UniProtKB-ARBA"/>
</dbReference>
<feature type="region of interest" description="Disordered" evidence="1">
    <location>
        <begin position="455"/>
        <end position="515"/>
    </location>
</feature>
<dbReference type="Proteomes" id="UP000023152">
    <property type="component" value="Unassembled WGS sequence"/>
</dbReference>
<protein>
    <recommendedName>
        <fullName evidence="2">START domain-containing protein</fullName>
    </recommendedName>
</protein>
<evidence type="ECO:0000313" key="3">
    <source>
        <dbReference type="EMBL" id="ETO10222.1"/>
    </source>
</evidence>
<feature type="compositionally biased region" description="Low complexity" evidence="1">
    <location>
        <begin position="382"/>
        <end position="397"/>
    </location>
</feature>
<dbReference type="PANTHER" id="PTHR19308">
    <property type="entry name" value="PHOSPHATIDYLCHOLINE TRANSFER PROTEIN"/>
    <property type="match status" value="1"/>
</dbReference>
<keyword evidence="4" id="KW-1185">Reference proteome</keyword>
<dbReference type="EMBL" id="ASPP01023583">
    <property type="protein sequence ID" value="ETO10222.1"/>
    <property type="molecule type" value="Genomic_DNA"/>
</dbReference>
<dbReference type="Pfam" id="PF01852">
    <property type="entry name" value="START"/>
    <property type="match status" value="1"/>
</dbReference>
<feature type="region of interest" description="Disordered" evidence="1">
    <location>
        <begin position="346"/>
        <end position="402"/>
    </location>
</feature>
<accession>X6M9R5</accession>
<proteinExistence type="predicted"/>
<dbReference type="InterPro" id="IPR002913">
    <property type="entry name" value="START_lipid-bd_dom"/>
</dbReference>
<feature type="compositionally biased region" description="Basic and acidic residues" evidence="1">
    <location>
        <begin position="481"/>
        <end position="497"/>
    </location>
</feature>
<dbReference type="OrthoDB" id="196858at2759"/>
<feature type="compositionally biased region" description="Basic and acidic residues" evidence="1">
    <location>
        <begin position="363"/>
        <end position="376"/>
    </location>
</feature>
<dbReference type="AlphaFoldDB" id="X6M9R5"/>
<feature type="compositionally biased region" description="Polar residues" evidence="1">
    <location>
        <begin position="466"/>
        <end position="480"/>
    </location>
</feature>
<dbReference type="SUPFAM" id="SSF55961">
    <property type="entry name" value="Bet v1-like"/>
    <property type="match status" value="2"/>
</dbReference>
<evidence type="ECO:0000313" key="4">
    <source>
        <dbReference type="Proteomes" id="UP000023152"/>
    </source>
</evidence>